<organism evidence="1 2">
    <name type="scientific">Cochliobolus heterostrophus (strain C4 / ATCC 48331 / race T)</name>
    <name type="common">Southern corn leaf blight fungus</name>
    <name type="synonym">Bipolaris maydis</name>
    <dbReference type="NCBI Taxonomy" id="665024"/>
    <lineage>
        <taxon>Eukaryota</taxon>
        <taxon>Fungi</taxon>
        <taxon>Dikarya</taxon>
        <taxon>Ascomycota</taxon>
        <taxon>Pezizomycotina</taxon>
        <taxon>Dothideomycetes</taxon>
        <taxon>Pleosporomycetidae</taxon>
        <taxon>Pleosporales</taxon>
        <taxon>Pleosporineae</taxon>
        <taxon>Pleosporaceae</taxon>
        <taxon>Bipolaris</taxon>
    </lineage>
</organism>
<reference evidence="1 2" key="1">
    <citation type="journal article" date="2012" name="PLoS Pathog.">
        <title>Diverse lifestyles and strategies of plant pathogenesis encoded in the genomes of eighteen Dothideomycetes fungi.</title>
        <authorList>
            <person name="Ohm R.A."/>
            <person name="Feau N."/>
            <person name="Henrissat B."/>
            <person name="Schoch C.L."/>
            <person name="Horwitz B.A."/>
            <person name="Barry K.W."/>
            <person name="Condon B.J."/>
            <person name="Copeland A.C."/>
            <person name="Dhillon B."/>
            <person name="Glaser F."/>
            <person name="Hesse C.N."/>
            <person name="Kosti I."/>
            <person name="LaButti K."/>
            <person name="Lindquist E.A."/>
            <person name="Lucas S."/>
            <person name="Salamov A.A."/>
            <person name="Bradshaw R.E."/>
            <person name="Ciuffetti L."/>
            <person name="Hamelin R.C."/>
            <person name="Kema G.H.J."/>
            <person name="Lawrence C."/>
            <person name="Scott J.A."/>
            <person name="Spatafora J.W."/>
            <person name="Turgeon B.G."/>
            <person name="de Wit P.J.G.M."/>
            <person name="Zhong S."/>
            <person name="Goodwin S.B."/>
            <person name="Grigoriev I.V."/>
        </authorList>
    </citation>
    <scope>NUCLEOTIDE SEQUENCE [LARGE SCALE GENOMIC DNA]</scope>
    <source>
        <strain evidence="2">C4 / ATCC 48331 / race T</strain>
    </source>
</reference>
<dbReference type="HOGENOM" id="CLU_3050167_0_0_1"/>
<gene>
    <name evidence="1" type="ORF">COCC4DRAFT_61897</name>
</gene>
<proteinExistence type="predicted"/>
<dbReference type="AlphaFoldDB" id="N4XBH2"/>
<keyword evidence="2" id="KW-1185">Reference proteome</keyword>
<dbReference type="Proteomes" id="UP000012338">
    <property type="component" value="Unassembled WGS sequence"/>
</dbReference>
<evidence type="ECO:0000313" key="2">
    <source>
        <dbReference type="Proteomes" id="UP000012338"/>
    </source>
</evidence>
<evidence type="ECO:0000313" key="1">
    <source>
        <dbReference type="EMBL" id="ENI03881.1"/>
    </source>
</evidence>
<sequence>MAYACDDTRCAHDEASEAMKRSRVDVVRGRSPSVGLPVVRERFLRGYDGKGMHW</sequence>
<dbReference type="EMBL" id="KB733458">
    <property type="protein sequence ID" value="ENI03881.1"/>
    <property type="molecule type" value="Genomic_DNA"/>
</dbReference>
<name>N4XBH2_COCH4</name>
<accession>N4XBH2</accession>
<protein>
    <submittedName>
        <fullName evidence="1">Uncharacterized protein</fullName>
    </submittedName>
</protein>
<reference evidence="2" key="2">
    <citation type="journal article" date="2013" name="PLoS Genet.">
        <title>Comparative genome structure, secondary metabolite, and effector coding capacity across Cochliobolus pathogens.</title>
        <authorList>
            <person name="Condon B.J."/>
            <person name="Leng Y."/>
            <person name="Wu D."/>
            <person name="Bushley K.E."/>
            <person name="Ohm R.A."/>
            <person name="Otillar R."/>
            <person name="Martin J."/>
            <person name="Schackwitz W."/>
            <person name="Grimwood J."/>
            <person name="MohdZainudin N."/>
            <person name="Xue C."/>
            <person name="Wang R."/>
            <person name="Manning V.A."/>
            <person name="Dhillon B."/>
            <person name="Tu Z.J."/>
            <person name="Steffenson B.J."/>
            <person name="Salamov A."/>
            <person name="Sun H."/>
            <person name="Lowry S."/>
            <person name="LaButti K."/>
            <person name="Han J."/>
            <person name="Copeland A."/>
            <person name="Lindquist E."/>
            <person name="Barry K."/>
            <person name="Schmutz J."/>
            <person name="Baker S.E."/>
            <person name="Ciuffetti L.M."/>
            <person name="Grigoriev I.V."/>
            <person name="Zhong S."/>
            <person name="Turgeon B.G."/>
        </authorList>
    </citation>
    <scope>NUCLEOTIDE SEQUENCE [LARGE SCALE GENOMIC DNA]</scope>
    <source>
        <strain evidence="2">C4 / ATCC 48331 / race T</strain>
    </source>
</reference>